<evidence type="ECO:0000313" key="3">
    <source>
        <dbReference type="Proteomes" id="UP000219688"/>
    </source>
</evidence>
<keyword evidence="3" id="KW-1185">Reference proteome</keyword>
<dbReference type="AlphaFoldDB" id="A0A285VFL9"/>
<organism evidence="2 3">
    <name type="scientific">Ornithinimicrobium cerasi</name>
    <dbReference type="NCBI Taxonomy" id="2248773"/>
    <lineage>
        <taxon>Bacteria</taxon>
        <taxon>Bacillati</taxon>
        <taxon>Actinomycetota</taxon>
        <taxon>Actinomycetes</taxon>
        <taxon>Micrococcales</taxon>
        <taxon>Ornithinimicrobiaceae</taxon>
        <taxon>Ornithinimicrobium</taxon>
    </lineage>
</organism>
<dbReference type="EMBL" id="OBQK01000001">
    <property type="protein sequence ID" value="SOC52747.1"/>
    <property type="molecule type" value="Genomic_DNA"/>
</dbReference>
<dbReference type="RefSeq" id="WP_220388059.1">
    <property type="nucleotide sequence ID" value="NZ_OBQK01000001.1"/>
</dbReference>
<sequence>MIAPSVSTAAVSRALQTADGLPPAEALPHLRVAAEELTALLDGCLAAAVLEPGTSLRSVAARAGLSENAVGPRLARTPALAAYANDAGRVTAGGVERARYDLEKGTPPPAPPTTPLRFKPRRPHG</sequence>
<gene>
    <name evidence="2" type="ORF">SAMN05421879_101803</name>
</gene>
<name>A0A285VFL9_9MICO</name>
<accession>A0A285VFL9</accession>
<reference evidence="3" key="1">
    <citation type="submission" date="2017-08" db="EMBL/GenBank/DDBJ databases">
        <authorList>
            <person name="Varghese N."/>
            <person name="Submissions S."/>
        </authorList>
    </citation>
    <scope>NUCLEOTIDE SEQUENCE [LARGE SCALE GENOMIC DNA]</scope>
    <source>
        <strain evidence="3">USBA17B2</strain>
    </source>
</reference>
<feature type="region of interest" description="Disordered" evidence="1">
    <location>
        <begin position="100"/>
        <end position="125"/>
    </location>
</feature>
<dbReference type="Proteomes" id="UP000219688">
    <property type="component" value="Unassembled WGS sequence"/>
</dbReference>
<evidence type="ECO:0000313" key="2">
    <source>
        <dbReference type="EMBL" id="SOC52747.1"/>
    </source>
</evidence>
<proteinExistence type="predicted"/>
<protein>
    <submittedName>
        <fullName evidence="2">Uncharacterized protein</fullName>
    </submittedName>
</protein>
<evidence type="ECO:0000256" key="1">
    <source>
        <dbReference type="SAM" id="MobiDB-lite"/>
    </source>
</evidence>